<dbReference type="EMBL" id="CAXLJL010000889">
    <property type="protein sequence ID" value="CAL5141535.1"/>
    <property type="molecule type" value="Genomic_DNA"/>
</dbReference>
<name>A0AAV2TWH7_CALDB</name>
<dbReference type="Proteomes" id="UP001497525">
    <property type="component" value="Unassembled WGS sequence"/>
</dbReference>
<keyword evidence="1" id="KW-0479">Metal-binding</keyword>
<gene>
    <name evidence="7" type="ORF">CDAUBV1_LOCUS16769</name>
</gene>
<keyword evidence="3" id="KW-0862">Zinc</keyword>
<feature type="domain" description="MYND-type" evidence="6">
    <location>
        <begin position="89"/>
        <end position="125"/>
    </location>
</feature>
<evidence type="ECO:0000259" key="6">
    <source>
        <dbReference type="PROSITE" id="PS50865"/>
    </source>
</evidence>
<feature type="region of interest" description="Disordered" evidence="5">
    <location>
        <begin position="225"/>
        <end position="256"/>
    </location>
</feature>
<evidence type="ECO:0000256" key="1">
    <source>
        <dbReference type="ARBA" id="ARBA00022723"/>
    </source>
</evidence>
<dbReference type="InterPro" id="IPR002893">
    <property type="entry name" value="Znf_MYND"/>
</dbReference>
<dbReference type="Gene3D" id="6.10.140.2220">
    <property type="match status" value="1"/>
</dbReference>
<accession>A0AAV2TWH7</accession>
<dbReference type="SUPFAM" id="SSF144232">
    <property type="entry name" value="HIT/MYND zinc finger-like"/>
    <property type="match status" value="1"/>
</dbReference>
<keyword evidence="2 4" id="KW-0863">Zinc-finger</keyword>
<evidence type="ECO:0000256" key="2">
    <source>
        <dbReference type="ARBA" id="ARBA00022771"/>
    </source>
</evidence>
<evidence type="ECO:0000256" key="4">
    <source>
        <dbReference type="PROSITE-ProRule" id="PRU00134"/>
    </source>
</evidence>
<evidence type="ECO:0000256" key="5">
    <source>
        <dbReference type="SAM" id="MobiDB-lite"/>
    </source>
</evidence>
<dbReference type="PROSITE" id="PS01360">
    <property type="entry name" value="ZF_MYND_1"/>
    <property type="match status" value="1"/>
</dbReference>
<organism evidence="7 8">
    <name type="scientific">Calicophoron daubneyi</name>
    <name type="common">Rumen fluke</name>
    <name type="synonym">Paramphistomum daubneyi</name>
    <dbReference type="NCBI Taxonomy" id="300641"/>
    <lineage>
        <taxon>Eukaryota</taxon>
        <taxon>Metazoa</taxon>
        <taxon>Spiralia</taxon>
        <taxon>Lophotrochozoa</taxon>
        <taxon>Platyhelminthes</taxon>
        <taxon>Trematoda</taxon>
        <taxon>Digenea</taxon>
        <taxon>Plagiorchiida</taxon>
        <taxon>Pronocephalata</taxon>
        <taxon>Paramphistomoidea</taxon>
        <taxon>Paramphistomidae</taxon>
        <taxon>Calicophoron</taxon>
    </lineage>
</organism>
<feature type="compositionally biased region" description="Basic and acidic residues" evidence="5">
    <location>
        <begin position="229"/>
        <end position="239"/>
    </location>
</feature>
<dbReference type="PROSITE" id="PS50865">
    <property type="entry name" value="ZF_MYND_2"/>
    <property type="match status" value="1"/>
</dbReference>
<feature type="compositionally biased region" description="Basic and acidic residues" evidence="5">
    <location>
        <begin position="16"/>
        <end position="28"/>
    </location>
</feature>
<evidence type="ECO:0000313" key="7">
    <source>
        <dbReference type="EMBL" id="CAL5141535.1"/>
    </source>
</evidence>
<dbReference type="GO" id="GO:0008270">
    <property type="term" value="F:zinc ion binding"/>
    <property type="evidence" value="ECO:0007669"/>
    <property type="project" value="UniProtKB-KW"/>
</dbReference>
<protein>
    <recommendedName>
        <fullName evidence="6">MYND-type domain-containing protein</fullName>
    </recommendedName>
</protein>
<feature type="region of interest" description="Disordered" evidence="5">
    <location>
        <begin position="14"/>
        <end position="52"/>
    </location>
</feature>
<dbReference type="AlphaFoldDB" id="A0AAV2TWH7"/>
<comment type="caution">
    <text evidence="7">The sequence shown here is derived from an EMBL/GenBank/DDBJ whole genome shotgun (WGS) entry which is preliminary data.</text>
</comment>
<sequence length="304" mass="33628">MEAPRYVFTVPLYDSSTEKETDKSDRRMRYSPTPSPTFPFSDMGSKQSDKEAGMMDHLDLSSEEIVKITRHRTVSSDMEDDADNPSQECCMCGIRTLERCLQCNWAPYCSSQCYNVHRPVHQFFCNPDYAALYPRLTGLDIVPASVAAQAISALNTIDKGSPIGIPSKLSDRGIEIGSNGRPSPAPYHLSELSLIQRRARLIRQRLKEAGGKPACAICGDPCTEFDQSGTDKPEKKQTEATETISDSQKGDKYPGEENDVKAQKHFAGDTVGKQKPVMPQRLVRFAGMLICTTCVEIQAGEMTS</sequence>
<evidence type="ECO:0000256" key="3">
    <source>
        <dbReference type="ARBA" id="ARBA00022833"/>
    </source>
</evidence>
<reference evidence="7" key="1">
    <citation type="submission" date="2024-06" db="EMBL/GenBank/DDBJ databases">
        <authorList>
            <person name="Liu X."/>
            <person name="Lenzi L."/>
            <person name="Haldenby T S."/>
            <person name="Uol C."/>
        </authorList>
    </citation>
    <scope>NUCLEOTIDE SEQUENCE</scope>
</reference>
<evidence type="ECO:0000313" key="8">
    <source>
        <dbReference type="Proteomes" id="UP001497525"/>
    </source>
</evidence>
<proteinExistence type="predicted"/>